<comment type="caution">
    <text evidence="2">The sequence shown here is derived from an EMBL/GenBank/DDBJ whole genome shotgun (WGS) entry which is preliminary data.</text>
</comment>
<evidence type="ECO:0000313" key="3">
    <source>
        <dbReference type="Proteomes" id="UP000004318"/>
    </source>
</evidence>
<keyword evidence="3" id="KW-1185">Reference proteome</keyword>
<feature type="transmembrane region" description="Helical" evidence="1">
    <location>
        <begin position="140"/>
        <end position="162"/>
    </location>
</feature>
<proteinExistence type="predicted"/>
<evidence type="ECO:0000313" key="2">
    <source>
        <dbReference type="EMBL" id="EAQ03919.1"/>
    </source>
</evidence>
<dbReference type="eggNOG" id="COG0701">
    <property type="taxonomic scope" value="Bacteria"/>
</dbReference>
<dbReference type="OrthoDB" id="5797386at2"/>
<feature type="transmembrane region" description="Helical" evidence="1">
    <location>
        <begin position="109"/>
        <end position="128"/>
    </location>
</feature>
<reference evidence="2 3" key="1">
    <citation type="journal article" date="2010" name="J. Bacteriol.">
        <title>Genome sequences of Oceanicola granulosus HTCC2516(T) and Oceanicola batsensis HTCC2597(TDelta).</title>
        <authorList>
            <person name="Thrash J.C."/>
            <person name="Cho J.C."/>
            <person name="Vergin K.L."/>
            <person name="Giovannoni S.J."/>
        </authorList>
    </citation>
    <scope>NUCLEOTIDE SEQUENCE [LARGE SCALE GENOMIC DNA]</scope>
    <source>
        <strain evidence="3">ATCC BAA-863 / DSM 15984 / KCTC 12145 / HTCC2597</strain>
    </source>
</reference>
<protein>
    <recommendedName>
        <fullName evidence="4">Permease</fullName>
    </recommendedName>
</protein>
<accession>A3TWC3</accession>
<dbReference type="AlphaFoldDB" id="A3TWC3"/>
<organism evidence="2 3">
    <name type="scientific">Pseudooceanicola batsensis (strain ATCC BAA-863 / DSM 15984 / KCTC 12145 / HTCC2597)</name>
    <name type="common">Oceanicola batsensis</name>
    <dbReference type="NCBI Taxonomy" id="252305"/>
    <lineage>
        <taxon>Bacteria</taxon>
        <taxon>Pseudomonadati</taxon>
        <taxon>Pseudomonadota</taxon>
        <taxon>Alphaproteobacteria</taxon>
        <taxon>Rhodobacterales</taxon>
        <taxon>Paracoccaceae</taxon>
        <taxon>Pseudooceanicola</taxon>
    </lineage>
</organism>
<evidence type="ECO:0008006" key="4">
    <source>
        <dbReference type="Google" id="ProtNLM"/>
    </source>
</evidence>
<evidence type="ECO:0000256" key="1">
    <source>
        <dbReference type="SAM" id="Phobius"/>
    </source>
</evidence>
<dbReference type="Proteomes" id="UP000004318">
    <property type="component" value="Unassembled WGS sequence"/>
</dbReference>
<keyword evidence="1" id="KW-0812">Transmembrane</keyword>
<feature type="transmembrane region" description="Helical" evidence="1">
    <location>
        <begin position="6"/>
        <end position="21"/>
    </location>
</feature>
<sequence length="166" mass="17268">MSGPLIFIWGAVAILGLLVWKREGVPGLRAGSVSALNIGRTLMLRLPLALLAASFLALIIPLEHLSRFIGPESGVLGITLAALVGGLLPGGPMASFPIAIVFMNSGAGVPQMVALIGGWSVFALHRLLAYEAPIMGWRFIALRLGSSMVLPVIAGLIADLLLGLRA</sequence>
<keyword evidence="1" id="KW-0472">Membrane</keyword>
<dbReference type="STRING" id="252305.OB2597_11766"/>
<dbReference type="HOGENOM" id="CLU_101297_1_2_5"/>
<name>A3TWC3_PSEBH</name>
<feature type="transmembrane region" description="Helical" evidence="1">
    <location>
        <begin position="42"/>
        <end position="62"/>
    </location>
</feature>
<keyword evidence="1" id="KW-1133">Transmembrane helix</keyword>
<dbReference type="RefSeq" id="WP_009806572.1">
    <property type="nucleotide sequence ID" value="NZ_CH724131.1"/>
</dbReference>
<dbReference type="EMBL" id="AAMO01000003">
    <property type="protein sequence ID" value="EAQ03919.1"/>
    <property type="molecule type" value="Genomic_DNA"/>
</dbReference>
<gene>
    <name evidence="2" type="ORF">OB2597_11766</name>
</gene>
<feature type="transmembrane region" description="Helical" evidence="1">
    <location>
        <begin position="74"/>
        <end position="102"/>
    </location>
</feature>